<comment type="pathway">
    <text evidence="1">Mycotoxin biosynthesis.</text>
</comment>
<name>A0A8H7T1G1_9HELO</name>
<dbReference type="Pfam" id="PF11807">
    <property type="entry name" value="UstYa"/>
    <property type="match status" value="1"/>
</dbReference>
<dbReference type="OrthoDB" id="3687641at2759"/>
<dbReference type="PANTHER" id="PTHR33365">
    <property type="entry name" value="YALI0B05434P"/>
    <property type="match status" value="1"/>
</dbReference>
<evidence type="ECO:0000256" key="1">
    <source>
        <dbReference type="ARBA" id="ARBA00004685"/>
    </source>
</evidence>
<comment type="similarity">
    <text evidence="3">Belongs to the ustYa family.</text>
</comment>
<sequence>MSSHHTEDDEDAIGLLNEERKVKTPDAKPWKSWVIPTICLVIGFGMGALFHSDAVAISSGAGASTGVGGHAHTEEVVDGAEKVFDLSEKFPWTERKTFQPDPKYKKELVNETDAVWEELMPMGRGFVEINWKDEPVIYDGSPANLTQTKVVSAFHQMHCLNLIRRSFSVSISDPHIFYYLIAQLTRHWDHCFDYLRQALMCTADTTLEELEMNERGEVIGRVDGWGTEHVCRDWEGLKGWAQGHRGTDDGGID</sequence>
<dbReference type="GO" id="GO:0043386">
    <property type="term" value="P:mycotoxin biosynthetic process"/>
    <property type="evidence" value="ECO:0007669"/>
    <property type="project" value="InterPro"/>
</dbReference>
<evidence type="ECO:0000256" key="2">
    <source>
        <dbReference type="ARBA" id="ARBA00023002"/>
    </source>
</evidence>
<proteinExistence type="inferred from homology"/>
<dbReference type="Proteomes" id="UP000664132">
    <property type="component" value="Unassembled WGS sequence"/>
</dbReference>
<comment type="caution">
    <text evidence="4">The sequence shown here is derived from an EMBL/GenBank/DDBJ whole genome shotgun (WGS) entry which is preliminary data.</text>
</comment>
<keyword evidence="5" id="KW-1185">Reference proteome</keyword>
<gene>
    <name evidence="4" type="ORF">IFR04_016342</name>
</gene>
<accession>A0A8H7T1G1</accession>
<dbReference type="PANTHER" id="PTHR33365:SF11">
    <property type="entry name" value="TAT PATHWAY SIGNAL SEQUENCE"/>
    <property type="match status" value="1"/>
</dbReference>
<evidence type="ECO:0000256" key="3">
    <source>
        <dbReference type="ARBA" id="ARBA00035112"/>
    </source>
</evidence>
<reference evidence="4" key="1">
    <citation type="submission" date="2021-02" db="EMBL/GenBank/DDBJ databases">
        <title>Genome sequence Cadophora malorum strain M34.</title>
        <authorList>
            <person name="Stefanovic E."/>
            <person name="Vu D."/>
            <person name="Scully C."/>
            <person name="Dijksterhuis J."/>
            <person name="Roader J."/>
            <person name="Houbraken J."/>
        </authorList>
    </citation>
    <scope>NUCLEOTIDE SEQUENCE</scope>
    <source>
        <strain evidence="4">M34</strain>
    </source>
</reference>
<keyword evidence="2" id="KW-0560">Oxidoreductase</keyword>
<dbReference type="EMBL" id="JAFJYH010000688">
    <property type="protein sequence ID" value="KAG4410523.1"/>
    <property type="molecule type" value="Genomic_DNA"/>
</dbReference>
<dbReference type="AlphaFoldDB" id="A0A8H7T1G1"/>
<protein>
    <submittedName>
        <fullName evidence="4">Uncharacterized protein</fullName>
    </submittedName>
</protein>
<dbReference type="GO" id="GO:0016491">
    <property type="term" value="F:oxidoreductase activity"/>
    <property type="evidence" value="ECO:0007669"/>
    <property type="project" value="UniProtKB-KW"/>
</dbReference>
<evidence type="ECO:0000313" key="4">
    <source>
        <dbReference type="EMBL" id="KAG4410523.1"/>
    </source>
</evidence>
<evidence type="ECO:0000313" key="5">
    <source>
        <dbReference type="Proteomes" id="UP000664132"/>
    </source>
</evidence>
<organism evidence="4 5">
    <name type="scientific">Cadophora malorum</name>
    <dbReference type="NCBI Taxonomy" id="108018"/>
    <lineage>
        <taxon>Eukaryota</taxon>
        <taxon>Fungi</taxon>
        <taxon>Dikarya</taxon>
        <taxon>Ascomycota</taxon>
        <taxon>Pezizomycotina</taxon>
        <taxon>Leotiomycetes</taxon>
        <taxon>Helotiales</taxon>
        <taxon>Ploettnerulaceae</taxon>
        <taxon>Cadophora</taxon>
    </lineage>
</organism>
<dbReference type="InterPro" id="IPR021765">
    <property type="entry name" value="UstYa-like"/>
</dbReference>